<organism evidence="2 3">
    <name type="scientific">Streptococcus equinus</name>
    <name type="common">Streptococcus bovis</name>
    <dbReference type="NCBI Taxonomy" id="1335"/>
    <lineage>
        <taxon>Bacteria</taxon>
        <taxon>Bacillati</taxon>
        <taxon>Bacillota</taxon>
        <taxon>Bacilli</taxon>
        <taxon>Lactobacillales</taxon>
        <taxon>Streptococcaceae</taxon>
        <taxon>Streptococcus</taxon>
    </lineage>
</organism>
<keyword evidence="1" id="KW-0472">Membrane</keyword>
<feature type="transmembrane region" description="Helical" evidence="1">
    <location>
        <begin position="101"/>
        <end position="119"/>
    </location>
</feature>
<dbReference type="EMBL" id="FNJK01000004">
    <property type="protein sequence ID" value="SDP00045.1"/>
    <property type="molecule type" value="Genomic_DNA"/>
</dbReference>
<dbReference type="InterPro" id="IPR005915">
    <property type="entry name" value="Tandem_5TM"/>
</dbReference>
<protein>
    <submittedName>
        <fullName evidence="2">Tandem five-transmembrane protein</fullName>
    </submittedName>
</protein>
<reference evidence="2 3" key="1">
    <citation type="submission" date="2016-10" db="EMBL/GenBank/DDBJ databases">
        <authorList>
            <person name="de Groot N.N."/>
        </authorList>
    </citation>
    <scope>NUCLEOTIDE SEQUENCE [LARGE SCALE GENOMIC DNA]</scope>
    <source>
        <strain evidence="2 3">Sb04</strain>
    </source>
</reference>
<dbReference type="Proteomes" id="UP000183816">
    <property type="component" value="Unassembled WGS sequence"/>
</dbReference>
<dbReference type="RefSeq" id="WP_074482459.1">
    <property type="nucleotide sequence ID" value="NZ_FNJK01000004.1"/>
</dbReference>
<dbReference type="AlphaFoldDB" id="A0A1H0P5T2"/>
<dbReference type="OrthoDB" id="2227501at2"/>
<proteinExistence type="predicted"/>
<feature type="transmembrane region" description="Helical" evidence="1">
    <location>
        <begin position="173"/>
        <end position="192"/>
    </location>
</feature>
<keyword evidence="1" id="KW-1133">Transmembrane helix</keyword>
<dbReference type="NCBIfam" id="TIGR01218">
    <property type="entry name" value="Gpos_tandem_5TM"/>
    <property type="match status" value="1"/>
</dbReference>
<sequence>MEFKITQVSGSYHVVRANGKKYILDNVSMSSKLYFWGHKAQNVEAILFESDDKDNLFNLKKSQLGTTAVVLMVQPFLKILYNFLENNLKATGIVDNLFQKVLLFILSLTIGYFIYLGVFKYEDKRVKKKLVNRKCMKLVLKTDNQRVYGLGPIFVMLTLFCLGFYLFYDEITLLILSGLFSFAIFTFSYRILPIGVNYNLNHLDFEKIEEI</sequence>
<evidence type="ECO:0000256" key="1">
    <source>
        <dbReference type="SAM" id="Phobius"/>
    </source>
</evidence>
<accession>A0A1H0P5T2</accession>
<name>A0A1H0P5T2_STREI</name>
<keyword evidence="1 2" id="KW-0812">Transmembrane</keyword>
<gene>
    <name evidence="2" type="ORF">SAMN05216347_10419</name>
</gene>
<feature type="transmembrane region" description="Helical" evidence="1">
    <location>
        <begin position="147"/>
        <end position="167"/>
    </location>
</feature>
<evidence type="ECO:0000313" key="2">
    <source>
        <dbReference type="EMBL" id="SDP00045.1"/>
    </source>
</evidence>
<evidence type="ECO:0000313" key="3">
    <source>
        <dbReference type="Proteomes" id="UP000183816"/>
    </source>
</evidence>